<dbReference type="OrthoDB" id="9812291at2"/>
<gene>
    <name evidence="2" type="ORF">K8V70_05515</name>
</gene>
<dbReference type="RefSeq" id="WP_102371504.1">
    <property type="nucleotide sequence ID" value="NZ_DYUZ01000022.1"/>
</dbReference>
<dbReference type="Pfam" id="PF00550">
    <property type="entry name" value="PP-binding"/>
    <property type="match status" value="1"/>
</dbReference>
<sequence>MDAILDILNELNPDVDYRDRTDLVDSRTLDSLTIITLVSELEDAFDITIPAVEVVPANFNSLEGMWKMVERMRESGL</sequence>
<feature type="domain" description="Carrier" evidence="1">
    <location>
        <begin position="1"/>
        <end position="73"/>
    </location>
</feature>
<dbReference type="Proteomes" id="UP000753256">
    <property type="component" value="Unassembled WGS sequence"/>
</dbReference>
<name>A0A921IT43_9ACTN</name>
<proteinExistence type="predicted"/>
<dbReference type="EMBL" id="DYUZ01000022">
    <property type="protein sequence ID" value="HJG37302.1"/>
    <property type="molecule type" value="Genomic_DNA"/>
</dbReference>
<accession>A0A921IT43</accession>
<evidence type="ECO:0000313" key="2">
    <source>
        <dbReference type="EMBL" id="HJG37302.1"/>
    </source>
</evidence>
<evidence type="ECO:0000259" key="1">
    <source>
        <dbReference type="PROSITE" id="PS50075"/>
    </source>
</evidence>
<dbReference type="InterPro" id="IPR036736">
    <property type="entry name" value="ACP-like_sf"/>
</dbReference>
<evidence type="ECO:0000313" key="3">
    <source>
        <dbReference type="Proteomes" id="UP000753256"/>
    </source>
</evidence>
<dbReference type="Gene3D" id="1.10.1200.10">
    <property type="entry name" value="ACP-like"/>
    <property type="match status" value="1"/>
</dbReference>
<organism evidence="2 3">
    <name type="scientific">Enorma phocaeensis</name>
    <dbReference type="NCBI Taxonomy" id="1871019"/>
    <lineage>
        <taxon>Bacteria</taxon>
        <taxon>Bacillati</taxon>
        <taxon>Actinomycetota</taxon>
        <taxon>Coriobacteriia</taxon>
        <taxon>Coriobacteriales</taxon>
        <taxon>Coriobacteriaceae</taxon>
        <taxon>Enorma</taxon>
    </lineage>
</organism>
<dbReference type="PROSITE" id="PS50075">
    <property type="entry name" value="CARRIER"/>
    <property type="match status" value="1"/>
</dbReference>
<reference evidence="2" key="1">
    <citation type="journal article" date="2021" name="PeerJ">
        <title>Extensive microbial diversity within the chicken gut microbiome revealed by metagenomics and culture.</title>
        <authorList>
            <person name="Gilroy R."/>
            <person name="Ravi A."/>
            <person name="Getino M."/>
            <person name="Pursley I."/>
            <person name="Horton D.L."/>
            <person name="Alikhan N.F."/>
            <person name="Baker D."/>
            <person name="Gharbi K."/>
            <person name="Hall N."/>
            <person name="Watson M."/>
            <person name="Adriaenssens E.M."/>
            <person name="Foster-Nyarko E."/>
            <person name="Jarju S."/>
            <person name="Secka A."/>
            <person name="Antonio M."/>
            <person name="Oren A."/>
            <person name="Chaudhuri R.R."/>
            <person name="La Ragione R."/>
            <person name="Hildebrand F."/>
            <person name="Pallen M.J."/>
        </authorList>
    </citation>
    <scope>NUCLEOTIDE SEQUENCE</scope>
    <source>
        <strain evidence="2">ChiHjej13B12-9602</strain>
    </source>
</reference>
<dbReference type="SUPFAM" id="SSF47336">
    <property type="entry name" value="ACP-like"/>
    <property type="match status" value="1"/>
</dbReference>
<dbReference type="AlphaFoldDB" id="A0A921IT43"/>
<dbReference type="InterPro" id="IPR009081">
    <property type="entry name" value="PP-bd_ACP"/>
</dbReference>
<reference evidence="2" key="2">
    <citation type="submission" date="2021-09" db="EMBL/GenBank/DDBJ databases">
        <authorList>
            <person name="Gilroy R."/>
        </authorList>
    </citation>
    <scope>NUCLEOTIDE SEQUENCE</scope>
    <source>
        <strain evidence="2">ChiHjej13B12-9602</strain>
    </source>
</reference>
<comment type="caution">
    <text evidence="2">The sequence shown here is derived from an EMBL/GenBank/DDBJ whole genome shotgun (WGS) entry which is preliminary data.</text>
</comment>
<protein>
    <submittedName>
        <fullName evidence="2">Phosphopantetheine-binding protein</fullName>
    </submittedName>
</protein>